<dbReference type="Pfam" id="PF02373">
    <property type="entry name" value="JmjC"/>
    <property type="match status" value="1"/>
</dbReference>
<dbReference type="InterPro" id="IPR003347">
    <property type="entry name" value="JmjC_dom"/>
</dbReference>
<dbReference type="RefSeq" id="XP_004486316.1">
    <property type="nucleotide sequence ID" value="XM_004486259.3"/>
</dbReference>
<dbReference type="GeneID" id="101504299"/>
<evidence type="ECO:0000256" key="13">
    <source>
        <dbReference type="PROSITE-ProRule" id="PRU00175"/>
    </source>
</evidence>
<evidence type="ECO:0000259" key="14">
    <source>
        <dbReference type="PROSITE" id="PS50089"/>
    </source>
</evidence>
<dbReference type="PaxDb" id="3827-XP_004486316.1"/>
<evidence type="ECO:0000313" key="18">
    <source>
        <dbReference type="RefSeq" id="XP_027190543.1"/>
    </source>
</evidence>
<dbReference type="RefSeq" id="XP_027190543.1">
    <property type="nucleotide sequence ID" value="XM_027334742.1"/>
</dbReference>
<evidence type="ECO:0000259" key="15">
    <source>
        <dbReference type="PROSITE" id="PS51184"/>
    </source>
</evidence>
<dbReference type="KEGG" id="cam:101504299"/>
<dbReference type="Pfam" id="PF10497">
    <property type="entry name" value="zf-4CXXC_R1"/>
    <property type="match status" value="1"/>
</dbReference>
<proteinExistence type="inferred from homology"/>
<sequence length="840" mass="96669">MKIVFVTKGKSNQRTEDELEFSRSLHSTGIPITQNHKYGYKKPKPREENYILPCLEKSTEKTSRNSGISKKKRVEKCCRIDITNTKSNNKRILQDSLLSNSFVEEEDDEEVVVSKTKSRSKARKLDHIMDTEQNSRTCHQCLKKDRVSFVPCIKCQKMYCLRCINQWYPNMSIENVAQKCPFCRKNCNCNVCLCSRGMIKTSNKNIKDFEKVHHLQYMINLLLPFVQKICDEQSHEQEIEAKIQGKSCSEIEIPQTSCYDDERIYCDNCATSIIDLHRSCPKCSYELCLSCCKEIRNGSIIPHSEMKFQYVDRGYDYMHGGDGDPLQAVSCDFDTSESNVVIFTKWNPNSDGSVECAPKEFGGCGGGCVLELKRMLPKGKISDLVNKASNMLKHFCNNEQMKVHKEEVSSSMIRAAFRDGKNDNNIYCPVSSDLVKGGLFEFQKHWRNGEPIIVRDVLKQGTGLSWEPMVTWRALCGNLVSGVSSNFMSQVKAIDCLASCEVEINTRKFFQGYKEGRTYRNFWPEMLKLKDWPPSDKFEDVLPRHCDEVIRCLPFQEYSDPRAGILNLAAKLPPHVIKPDLGPKTYIAYGIKEELGRGDSVTKLHCDMADAVNILTHTTEVILTDERHSVIRKLKKAHKIQDVKEGRAQYNRKQIEDKEKYPFEINGELFPNEVQAISKETTETGGALWDIFRREDTEKLEAYLRKHSKEFRHIFCSPVQQVFHPIHDQCFYLTLEHKKKLKEEFGVEPWTFEQKLGEAVFIPAGCPHQVRNLKSCTKVALDFVSPENVHMCMSLTDEFRRLPKNHKAREDKLEIKKMIVYAVDQAVQELKAFNRCSPLA</sequence>
<keyword evidence="4" id="KW-0479">Metal-binding</keyword>
<dbReference type="GO" id="GO:0008270">
    <property type="term" value="F:zinc ion binding"/>
    <property type="evidence" value="ECO:0007669"/>
    <property type="project" value="UniProtKB-KW"/>
</dbReference>
<comment type="subcellular location">
    <subcellularLocation>
        <location evidence="2">Nucleus</location>
    </subcellularLocation>
</comment>
<dbReference type="PANTHER" id="PTHR12549">
    <property type="entry name" value="JMJC DOMAIN-CONTAINING HISTONE DEMETHYLATION PROTEIN"/>
    <property type="match status" value="1"/>
</dbReference>
<feature type="domain" description="RING-type" evidence="14">
    <location>
        <begin position="138"/>
        <end position="184"/>
    </location>
</feature>
<feature type="domain" description="JmjC" evidence="15">
    <location>
        <begin position="561"/>
        <end position="800"/>
    </location>
</feature>
<dbReference type="SUPFAM" id="SSF51197">
    <property type="entry name" value="Clavaminate synthase-like"/>
    <property type="match status" value="1"/>
</dbReference>
<evidence type="ECO:0000256" key="1">
    <source>
        <dbReference type="ARBA" id="ARBA00001954"/>
    </source>
</evidence>
<protein>
    <submittedName>
        <fullName evidence="17 18">Lysine-specific demethylase JMJ25-like</fullName>
    </submittedName>
</protein>
<dbReference type="CDD" id="cd02208">
    <property type="entry name" value="cupin_RmlC-like"/>
    <property type="match status" value="1"/>
</dbReference>
<dbReference type="GO" id="GO:0000785">
    <property type="term" value="C:chromatin"/>
    <property type="evidence" value="ECO:0007669"/>
    <property type="project" value="TreeGrafter"/>
</dbReference>
<comment type="cofactor">
    <cofactor evidence="1">
        <name>Fe(2+)</name>
        <dbReference type="ChEBI" id="CHEBI:29033"/>
    </cofactor>
</comment>
<name>A0A1S2XAI5_CICAR</name>
<dbReference type="InterPro" id="IPR018866">
    <property type="entry name" value="Znf-4CXXC_R1"/>
</dbReference>
<evidence type="ECO:0000256" key="11">
    <source>
        <dbReference type="ARBA" id="ARBA00023242"/>
    </source>
</evidence>
<dbReference type="Gene3D" id="2.60.120.650">
    <property type="entry name" value="Cupin"/>
    <property type="match status" value="1"/>
</dbReference>
<dbReference type="GO" id="GO:0016491">
    <property type="term" value="F:oxidoreductase activity"/>
    <property type="evidence" value="ECO:0007669"/>
    <property type="project" value="UniProtKB-KW"/>
</dbReference>
<dbReference type="GO" id="GO:0000118">
    <property type="term" value="C:histone deacetylase complex"/>
    <property type="evidence" value="ECO:0007669"/>
    <property type="project" value="TreeGrafter"/>
</dbReference>
<dbReference type="OrthoDB" id="1667110at2759"/>
<dbReference type="GO" id="GO:0006357">
    <property type="term" value="P:regulation of transcription by RNA polymerase II"/>
    <property type="evidence" value="ECO:0007669"/>
    <property type="project" value="TreeGrafter"/>
</dbReference>
<reference evidence="16" key="1">
    <citation type="journal article" date="2013" name="Nat. Biotechnol.">
        <title>Draft genome sequence of chickpea (Cicer arietinum) provides a resource for trait improvement.</title>
        <authorList>
            <person name="Varshney R.K."/>
            <person name="Song C."/>
            <person name="Saxena R.K."/>
            <person name="Azam S."/>
            <person name="Yu S."/>
            <person name="Sharpe A.G."/>
            <person name="Cannon S."/>
            <person name="Baek J."/>
            <person name="Rosen B.D."/>
            <person name="Tar'an B."/>
            <person name="Millan T."/>
            <person name="Zhang X."/>
            <person name="Ramsay L.D."/>
            <person name="Iwata A."/>
            <person name="Wang Y."/>
            <person name="Nelson W."/>
            <person name="Farmer A.D."/>
            <person name="Gaur P.M."/>
            <person name="Soderlund C."/>
            <person name="Penmetsa R.V."/>
            <person name="Xu C."/>
            <person name="Bharti A.K."/>
            <person name="He W."/>
            <person name="Winter P."/>
            <person name="Zhao S."/>
            <person name="Hane J.K."/>
            <person name="Carrasquilla-Garcia N."/>
            <person name="Condie J.A."/>
            <person name="Upadhyaya H.D."/>
            <person name="Luo M.C."/>
            <person name="Thudi M."/>
            <person name="Gowda C.L."/>
            <person name="Singh N.P."/>
            <person name="Lichtenzveig J."/>
            <person name="Gali K.K."/>
            <person name="Rubio J."/>
            <person name="Nadarajan N."/>
            <person name="Dolezel J."/>
            <person name="Bansal K.C."/>
            <person name="Xu X."/>
            <person name="Edwards D."/>
            <person name="Zhang G."/>
            <person name="Kahl G."/>
            <person name="Gil J."/>
            <person name="Singh K.B."/>
            <person name="Datta S.K."/>
            <person name="Jackson S.A."/>
            <person name="Wang J."/>
            <person name="Cook D.R."/>
        </authorList>
    </citation>
    <scope>NUCLEOTIDE SEQUENCE [LARGE SCALE GENOMIC DNA]</scope>
    <source>
        <strain evidence="16">cv. CDC Frontier</strain>
    </source>
</reference>
<evidence type="ECO:0000256" key="2">
    <source>
        <dbReference type="ARBA" id="ARBA00004123"/>
    </source>
</evidence>
<dbReference type="GO" id="GO:0003712">
    <property type="term" value="F:transcription coregulator activity"/>
    <property type="evidence" value="ECO:0007669"/>
    <property type="project" value="TreeGrafter"/>
</dbReference>
<evidence type="ECO:0000256" key="9">
    <source>
        <dbReference type="ARBA" id="ARBA00023015"/>
    </source>
</evidence>
<keyword evidence="10" id="KW-0804">Transcription</keyword>
<evidence type="ECO:0000256" key="3">
    <source>
        <dbReference type="ARBA" id="ARBA00006801"/>
    </source>
</evidence>
<evidence type="ECO:0000256" key="5">
    <source>
        <dbReference type="ARBA" id="ARBA00022771"/>
    </source>
</evidence>
<evidence type="ECO:0000313" key="17">
    <source>
        <dbReference type="RefSeq" id="XP_004486316.1"/>
    </source>
</evidence>
<comment type="similarity">
    <text evidence="3">Belongs to the JARID1 histone demethylase family.</text>
</comment>
<accession>A0A1S2XAI5</accession>
<reference evidence="17" key="2">
    <citation type="submission" date="2023-09" db="UniProtKB">
        <authorList>
            <consortium name="RefSeq"/>
        </authorList>
    </citation>
    <scope>IDENTIFICATION</scope>
    <source>
        <tissue evidence="17 18">Etiolated seedlings</tissue>
    </source>
</reference>
<evidence type="ECO:0000313" key="16">
    <source>
        <dbReference type="Proteomes" id="UP000087171"/>
    </source>
</evidence>
<dbReference type="InterPro" id="IPR045109">
    <property type="entry name" value="LSDs-like"/>
</dbReference>
<keyword evidence="7" id="KW-0560">Oxidoreductase</keyword>
<dbReference type="AlphaFoldDB" id="A0A1S2XAI5"/>
<evidence type="ECO:0000256" key="6">
    <source>
        <dbReference type="ARBA" id="ARBA00022833"/>
    </source>
</evidence>
<evidence type="ECO:0000256" key="12">
    <source>
        <dbReference type="ARBA" id="ARBA00060112"/>
    </source>
</evidence>
<dbReference type="PROSITE" id="PS51184">
    <property type="entry name" value="JMJC"/>
    <property type="match status" value="1"/>
</dbReference>
<dbReference type="PANTHER" id="PTHR12549:SF50">
    <property type="entry name" value="TRANSCRIPTION FACTOR JUMONJI (JMJC) DOMAIN PROTEIN"/>
    <property type="match status" value="1"/>
</dbReference>
<dbReference type="FunFam" id="2.60.120.650:FF:000026">
    <property type="entry name" value="Transcription factor jumonji domain-containing protein"/>
    <property type="match status" value="1"/>
</dbReference>
<gene>
    <name evidence="17 18" type="primary">LOC101504299</name>
</gene>
<keyword evidence="5 13" id="KW-0863">Zinc-finger</keyword>
<dbReference type="InterPro" id="IPR001841">
    <property type="entry name" value="Znf_RING"/>
</dbReference>
<dbReference type="SMART" id="SM00558">
    <property type="entry name" value="JmjC"/>
    <property type="match status" value="1"/>
</dbReference>
<dbReference type="GO" id="GO:0031490">
    <property type="term" value="F:chromatin DNA binding"/>
    <property type="evidence" value="ECO:0007669"/>
    <property type="project" value="TreeGrafter"/>
</dbReference>
<organism evidence="17">
    <name type="scientific">Cicer arietinum</name>
    <name type="common">Chickpea</name>
    <name type="synonym">Garbanzo</name>
    <dbReference type="NCBI Taxonomy" id="3827"/>
    <lineage>
        <taxon>Eukaryota</taxon>
        <taxon>Viridiplantae</taxon>
        <taxon>Streptophyta</taxon>
        <taxon>Embryophyta</taxon>
        <taxon>Tracheophyta</taxon>
        <taxon>Spermatophyta</taxon>
        <taxon>Magnoliopsida</taxon>
        <taxon>eudicotyledons</taxon>
        <taxon>Gunneridae</taxon>
        <taxon>Pentapetalae</taxon>
        <taxon>rosids</taxon>
        <taxon>fabids</taxon>
        <taxon>Fabales</taxon>
        <taxon>Fabaceae</taxon>
        <taxon>Papilionoideae</taxon>
        <taxon>50 kb inversion clade</taxon>
        <taxon>NPAAA clade</taxon>
        <taxon>Hologalegina</taxon>
        <taxon>IRL clade</taxon>
        <taxon>Cicereae</taxon>
        <taxon>Cicer</taxon>
    </lineage>
</organism>
<keyword evidence="6" id="KW-0862">Zinc</keyword>
<keyword evidence="16" id="KW-1185">Reference proteome</keyword>
<evidence type="ECO:0000256" key="7">
    <source>
        <dbReference type="ARBA" id="ARBA00023002"/>
    </source>
</evidence>
<evidence type="ECO:0000256" key="8">
    <source>
        <dbReference type="ARBA" id="ARBA00023004"/>
    </source>
</evidence>
<evidence type="ECO:0000256" key="4">
    <source>
        <dbReference type="ARBA" id="ARBA00022723"/>
    </source>
</evidence>
<dbReference type="GO" id="GO:0032454">
    <property type="term" value="F:histone H3K9 demethylase activity"/>
    <property type="evidence" value="ECO:0007669"/>
    <property type="project" value="InterPro"/>
</dbReference>
<dbReference type="PROSITE" id="PS50089">
    <property type="entry name" value="ZF_RING_2"/>
    <property type="match status" value="1"/>
</dbReference>
<comment type="function">
    <text evidence="12">May function as histone H3 lysine demethylase and be involved in regulation of gene expression.</text>
</comment>
<dbReference type="Proteomes" id="UP000087171">
    <property type="component" value="Chromosome Ca1"/>
</dbReference>
<keyword evidence="8" id="KW-0408">Iron</keyword>
<keyword evidence="9" id="KW-0805">Transcription regulation</keyword>
<dbReference type="eggNOG" id="KOG1356">
    <property type="taxonomic scope" value="Eukaryota"/>
</dbReference>
<keyword evidence="11" id="KW-0539">Nucleus</keyword>
<evidence type="ECO:0000256" key="10">
    <source>
        <dbReference type="ARBA" id="ARBA00023163"/>
    </source>
</evidence>